<organism evidence="2 3">
    <name type="scientific">Gemmata obscuriglobus</name>
    <dbReference type="NCBI Taxonomy" id="114"/>
    <lineage>
        <taxon>Bacteria</taxon>
        <taxon>Pseudomonadati</taxon>
        <taxon>Planctomycetota</taxon>
        <taxon>Planctomycetia</taxon>
        <taxon>Gemmatales</taxon>
        <taxon>Gemmataceae</taxon>
        <taxon>Gemmata</taxon>
    </lineage>
</organism>
<feature type="domain" description="HD" evidence="1">
    <location>
        <begin position="38"/>
        <end position="104"/>
    </location>
</feature>
<evidence type="ECO:0000313" key="2">
    <source>
        <dbReference type="EMBL" id="AWM40779.1"/>
    </source>
</evidence>
<reference evidence="2 3" key="1">
    <citation type="submission" date="2018-01" db="EMBL/GenBank/DDBJ databases">
        <title>G. obscuriglobus.</title>
        <authorList>
            <person name="Franke J."/>
            <person name="Blomberg W."/>
            <person name="Selmecki A."/>
        </authorList>
    </citation>
    <scope>NUCLEOTIDE SEQUENCE [LARGE SCALE GENOMIC DNA]</scope>
    <source>
        <strain evidence="2 3">DSM 5831</strain>
    </source>
</reference>
<keyword evidence="3" id="KW-1185">Reference proteome</keyword>
<evidence type="ECO:0000313" key="3">
    <source>
        <dbReference type="Proteomes" id="UP000245802"/>
    </source>
</evidence>
<dbReference type="InterPro" id="IPR003607">
    <property type="entry name" value="HD/PDEase_dom"/>
</dbReference>
<proteinExistence type="predicted"/>
<dbReference type="OrthoDB" id="823268at2"/>
<dbReference type="SUPFAM" id="SSF109604">
    <property type="entry name" value="HD-domain/PDEase-like"/>
    <property type="match status" value="1"/>
</dbReference>
<protein>
    <submittedName>
        <fullName evidence="2">HD domain-containing protein</fullName>
    </submittedName>
</protein>
<dbReference type="InterPro" id="IPR052567">
    <property type="entry name" value="OP_Dioxygenase"/>
</dbReference>
<dbReference type="AlphaFoldDB" id="A0A2Z3H1X9"/>
<dbReference type="PANTHER" id="PTHR40202:SF1">
    <property type="entry name" value="HD DOMAIN-CONTAINING PROTEIN"/>
    <property type="match status" value="1"/>
</dbReference>
<gene>
    <name evidence="2" type="ORF">C1280_29865</name>
</gene>
<evidence type="ECO:0000259" key="1">
    <source>
        <dbReference type="Pfam" id="PF01966"/>
    </source>
</evidence>
<dbReference type="Gene3D" id="1.10.3210.10">
    <property type="entry name" value="Hypothetical protein af1432"/>
    <property type="match status" value="1"/>
</dbReference>
<dbReference type="KEGG" id="gog:C1280_29865"/>
<dbReference type="Pfam" id="PF01966">
    <property type="entry name" value="HD"/>
    <property type="match status" value="1"/>
</dbReference>
<name>A0A2Z3H1X9_9BACT</name>
<sequence length="190" mass="20911">MENHNVTPVDVMARIDRLFAERGGSEYHGEAVTQLEHALQGAYFAEQDGQPAEIVAAALLHDIGHMLHGHGEDYLDKNINDRHEELGARFLAHAFGPAVTEPIRLHVPAKRYLASGKHPAYPGVLSPASIKSLELQGGRMDPAEIAAFEAEPHFAAAAKVREYDDRAKVVGMETPPYSHFRKYLEASLRG</sequence>
<dbReference type="CDD" id="cd00077">
    <property type="entry name" value="HDc"/>
    <property type="match status" value="1"/>
</dbReference>
<accession>A0A2Z3H1X9</accession>
<dbReference type="InterPro" id="IPR006674">
    <property type="entry name" value="HD_domain"/>
</dbReference>
<dbReference type="Proteomes" id="UP000245802">
    <property type="component" value="Chromosome"/>
</dbReference>
<dbReference type="PANTHER" id="PTHR40202">
    <property type="match status" value="1"/>
</dbReference>
<dbReference type="EMBL" id="CP025958">
    <property type="protein sequence ID" value="AWM40779.1"/>
    <property type="molecule type" value="Genomic_DNA"/>
</dbReference>